<evidence type="ECO:0000256" key="6">
    <source>
        <dbReference type="ARBA" id="ARBA00023288"/>
    </source>
</evidence>
<reference evidence="10" key="2">
    <citation type="journal article" date="2014" name="Mol. Biochem. Parasitol.">
        <title>Capturing the variant surface glycoprotein repertoire (the VSGnome) of Trypanosoma brucei Lister 427.</title>
        <authorList>
            <person name="Cross G.A."/>
            <person name="Kim H.S."/>
            <person name="Wickstead B."/>
        </authorList>
    </citation>
    <scope>NUCLEOTIDE SEQUENCE</scope>
    <source>
        <strain evidence="10">Lister 427</strain>
    </source>
</reference>
<sequence length="498" mass="53066">MGGSYHRTAALATAAALLFTTGVKAVGDGIKEAGWKPLCRLTVTLEKAADLAMGQIQQVTAGAKQYTLATLKLQVLAEMETNQTKQIGYSALAVAASARADEAMDLLHTLQNEDIPALFYAGDLRGNIGGVLNLIGDAEKTGSTNYCLADATDTARGADLDTIACGSKYHTVTPKLNKIGRDITPTGFKNVVTTNAITSGGSSDGKFVLTTTPSDATTTFFKTGATRLIMAGTVQITPNDNSGSWQVNGGQPIAESGIARADNLLAKSYNSLQSIQKRDINCCGPATVDDAIKAAADSRKYEETLAAILSKAPHNLKAPQLEKTTAQIKAELTGAAETGMTLLLREIKQKQPKGVYHKGAAASNLEALNSLTELLKALSYYNIERSRQVTNLQKEVADDQTKSPTTSAKTTETEETCKTNGTGDNCKPPCKVVEENGAKNTLDKEEAKKLEEKTEQKDGKMKKTTTKNTNEKNSKKNSKKLLVANQKEKSVNIPASRK</sequence>
<name>M4TAN0_9TRYP</name>
<evidence type="ECO:0000256" key="3">
    <source>
        <dbReference type="ARBA" id="ARBA00022622"/>
    </source>
</evidence>
<keyword evidence="2" id="KW-1003">Cell membrane</keyword>
<keyword evidence="3" id="KW-0336">GPI-anchor</keyword>
<dbReference type="VEuPathDB" id="TriTrypDB:Tb427_000327500"/>
<evidence type="ECO:0000256" key="5">
    <source>
        <dbReference type="ARBA" id="ARBA00023180"/>
    </source>
</evidence>
<dbReference type="EMBL" id="KC612554">
    <property type="protein sequence ID" value="AGH59985.1"/>
    <property type="molecule type" value="Genomic_DNA"/>
</dbReference>
<dbReference type="Gene3D" id="4.10.110.20">
    <property type="entry name" value="Variant surface glycoprotein MITAT 1.2, VSG 221, C-terminal domain"/>
    <property type="match status" value="1"/>
</dbReference>
<keyword evidence="8" id="KW-0732">Signal</keyword>
<evidence type="ECO:0000256" key="4">
    <source>
        <dbReference type="ARBA" id="ARBA00023136"/>
    </source>
</evidence>
<dbReference type="GO" id="GO:0042783">
    <property type="term" value="P:symbiont-mediated evasion of host immune response"/>
    <property type="evidence" value="ECO:0007669"/>
    <property type="project" value="InterPro"/>
</dbReference>
<evidence type="ECO:0000259" key="9">
    <source>
        <dbReference type="Pfam" id="PF00913"/>
    </source>
</evidence>
<dbReference type="AlphaFoldDB" id="M4TAN0"/>
<reference evidence="10" key="1">
    <citation type="submission" date="2013-02" db="EMBL/GenBank/DDBJ databases">
        <authorList>
            <person name="Cross G.A.M."/>
            <person name="Kim H.-S."/>
            <person name="Wickstead B."/>
        </authorList>
    </citation>
    <scope>NUCLEOTIDE SEQUENCE</scope>
    <source>
        <strain evidence="10">Lister 427</strain>
    </source>
</reference>
<evidence type="ECO:0000256" key="1">
    <source>
        <dbReference type="ARBA" id="ARBA00004609"/>
    </source>
</evidence>
<feature type="chain" id="PRO_5004059000" evidence="8">
    <location>
        <begin position="26"/>
        <end position="498"/>
    </location>
</feature>
<evidence type="ECO:0000256" key="2">
    <source>
        <dbReference type="ARBA" id="ARBA00022475"/>
    </source>
</evidence>
<dbReference type="Gene3D" id="3.90.150.10">
    <property type="entry name" value="Variant Surface Glycoprotein, subunit A domain 1"/>
    <property type="match status" value="1"/>
</dbReference>
<evidence type="ECO:0000313" key="10">
    <source>
        <dbReference type="EMBL" id="AGH59985.1"/>
    </source>
</evidence>
<dbReference type="Gene3D" id="1.10.470.10">
    <property type="entry name" value="Variant Surface Glycoprotein, subunit A, domain 2"/>
    <property type="match status" value="1"/>
</dbReference>
<feature type="signal peptide" evidence="8">
    <location>
        <begin position="1"/>
        <end position="25"/>
    </location>
</feature>
<evidence type="ECO:0000256" key="8">
    <source>
        <dbReference type="SAM" id="SignalP"/>
    </source>
</evidence>
<accession>M4TAN0</accession>
<evidence type="ECO:0000256" key="7">
    <source>
        <dbReference type="SAM" id="MobiDB-lite"/>
    </source>
</evidence>
<dbReference type="SUPFAM" id="SSF58087">
    <property type="entry name" value="Variant surface glycoprotein (N-terminal domain)"/>
    <property type="match status" value="1"/>
</dbReference>
<feature type="domain" description="Trypanosome variant surface glycoprotein A-type N-terminal" evidence="9">
    <location>
        <begin position="14"/>
        <end position="381"/>
    </location>
</feature>
<protein>
    <submittedName>
        <fullName evidence="10">Variant surface glycoprotein 1043</fullName>
    </submittedName>
</protein>
<dbReference type="InterPro" id="IPR001812">
    <property type="entry name" value="Trypano_VSG_A_N_dom"/>
</dbReference>
<feature type="compositionally biased region" description="Basic and acidic residues" evidence="7">
    <location>
        <begin position="432"/>
        <end position="461"/>
    </location>
</feature>
<dbReference type="Pfam" id="PF00913">
    <property type="entry name" value="Trypan_glycop"/>
    <property type="match status" value="1"/>
</dbReference>
<keyword evidence="5" id="KW-0325">Glycoprotein</keyword>
<organism evidence="10">
    <name type="scientific">Trypanosoma brucei</name>
    <dbReference type="NCBI Taxonomy" id="5691"/>
    <lineage>
        <taxon>Eukaryota</taxon>
        <taxon>Discoba</taxon>
        <taxon>Euglenozoa</taxon>
        <taxon>Kinetoplastea</taxon>
        <taxon>Metakinetoplastina</taxon>
        <taxon>Trypanosomatida</taxon>
        <taxon>Trypanosomatidae</taxon>
        <taxon>Trypanosoma</taxon>
    </lineage>
</organism>
<proteinExistence type="predicted"/>
<keyword evidence="6" id="KW-0449">Lipoprotein</keyword>
<feature type="region of interest" description="Disordered" evidence="7">
    <location>
        <begin position="394"/>
        <end position="498"/>
    </location>
</feature>
<comment type="subcellular location">
    <subcellularLocation>
        <location evidence="1">Cell membrane</location>
        <topology evidence="1">Lipid-anchor</topology>
        <topology evidence="1">GPI-anchor</topology>
    </subcellularLocation>
</comment>
<keyword evidence="4" id="KW-0472">Membrane</keyword>
<dbReference type="GO" id="GO:0005886">
    <property type="term" value="C:plasma membrane"/>
    <property type="evidence" value="ECO:0007669"/>
    <property type="project" value="UniProtKB-SubCell"/>
</dbReference>
<dbReference type="GO" id="GO:0098552">
    <property type="term" value="C:side of membrane"/>
    <property type="evidence" value="ECO:0007669"/>
    <property type="project" value="UniProtKB-KW"/>
</dbReference>